<keyword evidence="3" id="KW-1133">Transmembrane helix</keyword>
<dbReference type="InterPro" id="IPR035437">
    <property type="entry name" value="SNase_OB-fold_sf"/>
</dbReference>
<keyword evidence="3" id="KW-0472">Membrane</keyword>
<dbReference type="InterPro" id="IPR047368">
    <property type="entry name" value="KH-I_AKAP1"/>
</dbReference>
<dbReference type="GO" id="GO:0003723">
    <property type="term" value="F:RNA binding"/>
    <property type="evidence" value="ECO:0007669"/>
    <property type="project" value="UniProtKB-UniRule"/>
</dbReference>
<dbReference type="STRING" id="137246.A0A401SLG8"/>
<dbReference type="Gene3D" id="2.40.50.90">
    <property type="match status" value="1"/>
</dbReference>
<feature type="transmembrane region" description="Helical" evidence="3">
    <location>
        <begin position="6"/>
        <end position="24"/>
    </location>
</feature>
<keyword evidence="6" id="KW-1185">Reference proteome</keyword>
<dbReference type="InterPro" id="IPR036612">
    <property type="entry name" value="KH_dom_type_1_sf"/>
</dbReference>
<feature type="domain" description="Tudor" evidence="4">
    <location>
        <begin position="795"/>
        <end position="854"/>
    </location>
</feature>
<dbReference type="InterPro" id="IPR004087">
    <property type="entry name" value="KH_dom"/>
</dbReference>
<evidence type="ECO:0000259" key="4">
    <source>
        <dbReference type="PROSITE" id="PS50304"/>
    </source>
</evidence>
<dbReference type="PROSITE" id="PS50084">
    <property type="entry name" value="KH_TYPE_1"/>
    <property type="match status" value="1"/>
</dbReference>
<organism evidence="5 6">
    <name type="scientific">Chiloscyllium punctatum</name>
    <name type="common">Brownbanded bambooshark</name>
    <name type="synonym">Hemiscyllium punctatum</name>
    <dbReference type="NCBI Taxonomy" id="137246"/>
    <lineage>
        <taxon>Eukaryota</taxon>
        <taxon>Metazoa</taxon>
        <taxon>Chordata</taxon>
        <taxon>Craniata</taxon>
        <taxon>Vertebrata</taxon>
        <taxon>Chondrichthyes</taxon>
        <taxon>Elasmobranchii</taxon>
        <taxon>Galeomorphii</taxon>
        <taxon>Galeoidea</taxon>
        <taxon>Orectolobiformes</taxon>
        <taxon>Hemiscylliidae</taxon>
        <taxon>Chiloscyllium</taxon>
    </lineage>
</organism>
<dbReference type="OrthoDB" id="10069557at2759"/>
<dbReference type="Pfam" id="PF00013">
    <property type="entry name" value="KH_1"/>
    <property type="match status" value="1"/>
</dbReference>
<keyword evidence="3" id="KW-0812">Transmembrane</keyword>
<evidence type="ECO:0000256" key="2">
    <source>
        <dbReference type="SAM" id="MobiDB-lite"/>
    </source>
</evidence>
<dbReference type="InterPro" id="IPR004088">
    <property type="entry name" value="KH_dom_type_1"/>
</dbReference>
<protein>
    <recommendedName>
        <fullName evidence="4">Tudor domain-containing protein</fullName>
    </recommendedName>
</protein>
<dbReference type="PANTHER" id="PTHR22948:SF65">
    <property type="entry name" value="A-KINASE ANCHORING PROTEIN 1"/>
    <property type="match status" value="1"/>
</dbReference>
<dbReference type="SUPFAM" id="SSF54791">
    <property type="entry name" value="Eukaryotic type KH-domain (KH-domain type I)"/>
    <property type="match status" value="1"/>
</dbReference>
<dbReference type="InterPro" id="IPR050621">
    <property type="entry name" value="Tudor_domain_containing"/>
</dbReference>
<gene>
    <name evidence="5" type="ORF">chiPu_0009689</name>
</gene>
<keyword evidence="1" id="KW-0694">RNA-binding</keyword>
<dbReference type="InterPro" id="IPR002999">
    <property type="entry name" value="Tudor"/>
</dbReference>
<dbReference type="Proteomes" id="UP000287033">
    <property type="component" value="Unassembled WGS sequence"/>
</dbReference>
<feature type="region of interest" description="Disordered" evidence="2">
    <location>
        <begin position="539"/>
        <end position="591"/>
    </location>
</feature>
<dbReference type="PANTHER" id="PTHR22948">
    <property type="entry name" value="TUDOR DOMAIN CONTAINING PROTEIN"/>
    <property type="match status" value="1"/>
</dbReference>
<dbReference type="CDD" id="cd20407">
    <property type="entry name" value="Tudor_AKAP1"/>
    <property type="match status" value="1"/>
</dbReference>
<dbReference type="AlphaFoldDB" id="A0A401SLG8"/>
<evidence type="ECO:0000256" key="1">
    <source>
        <dbReference type="PROSITE-ProRule" id="PRU00117"/>
    </source>
</evidence>
<comment type="caution">
    <text evidence="5">The sequence shown here is derived from an EMBL/GenBank/DDBJ whole genome shotgun (WGS) entry which is preliminary data.</text>
</comment>
<dbReference type="SMART" id="SM00322">
    <property type="entry name" value="KH"/>
    <property type="match status" value="1"/>
</dbReference>
<accession>A0A401SLG8</accession>
<dbReference type="SUPFAM" id="SSF50199">
    <property type="entry name" value="Staphylococcal nuclease"/>
    <property type="match status" value="1"/>
</dbReference>
<dbReference type="Gene3D" id="3.30.1370.10">
    <property type="entry name" value="K Homology domain, type 1"/>
    <property type="match status" value="1"/>
</dbReference>
<sequence>MRFRAIFPYTLPGVLALIGWWWYITRKKARPGGHSKAKLTPAPESIAKADGREHYTAPKDLQDFDTIAGLTITSEEKIDESVDHSLKLVPALQVETSEHSEGAKSSSCLLTDKCDASAETNVQMLLLDSSPRSQEVLFMSNVQGPLQTSPKAEKESYPHQLMDKISSDPSENWQPPVCGVVKTPTPFPVPKSSVSPETEMGNSRALSNLSVAECEPPVNDHPNMERPEPEGENAGNLTEPPCFKTTLNNISLSPFLTSTGPCQDSNRESQPLKDSALIRNGLPADLIVKDAARDEIEVAAAGLISEVITAAKQELFASQLDPCVAGVCETGATGSKFANAPATADLLSRDPGADEVRRVNEEEHSVTGTSVVQRLERAVGELSKPDGEGEQGGFAIEHPTPIVSRKSSEEANLTAEDSGCHSEDGAIGEDLPEGSAASDDLKNHQDALSSRVVSKGHLELSCEEKLEEPEMALGESGTRGNVPKDCMNEGDQNHHTTEDVQPNLNKHLDKSNATAGDVGSSVCHFGAGAEEPMHTKVTPATEHQKTDALRDSVTGRTPPEQDPKHRHGPLGHQGTKVTYANGGRAEEGADGSSQLCLEMEFDHSGGSDVNSIDSNDSGCTAGGPEALNKDGATLNALQDKTELTIWEVQVPKHLVGRLIGKQGRYVSFLKQSSGAKIYISTLPYTQDFQICHIEGNQQQVDKALNLIGKKFKELDLRNLYVPPPPLTLPSLPITSWLMLPDGVTVEVLVVNIVNAGHMFVQQHTHPTCHVLRSMDQQMFMLYSQPGIPTLSPPLEVKFGIICAAPAVNGAWWRAQVVAYFEETNEVEIRYVDYGGYERVKIEALRQIRSDFVSLPFQGTEVLLDNIMPPPDEDHFSEEANAAMDEMTRGAALLAQVTGYDSSGVPLINLWSIIGDEVLFLNRILVEKGHAQWIESY</sequence>
<dbReference type="Gene3D" id="2.30.30.140">
    <property type="match status" value="1"/>
</dbReference>
<dbReference type="GO" id="GO:0005739">
    <property type="term" value="C:mitochondrion"/>
    <property type="evidence" value="ECO:0007669"/>
    <property type="project" value="TreeGrafter"/>
</dbReference>
<dbReference type="PROSITE" id="PS50304">
    <property type="entry name" value="TUDOR"/>
    <property type="match status" value="1"/>
</dbReference>
<dbReference type="Pfam" id="PF00567">
    <property type="entry name" value="TUDOR"/>
    <property type="match status" value="1"/>
</dbReference>
<evidence type="ECO:0000313" key="6">
    <source>
        <dbReference type="Proteomes" id="UP000287033"/>
    </source>
</evidence>
<dbReference type="GO" id="GO:0034237">
    <property type="term" value="F:protein kinase A regulatory subunit binding"/>
    <property type="evidence" value="ECO:0007669"/>
    <property type="project" value="TreeGrafter"/>
</dbReference>
<evidence type="ECO:0000313" key="5">
    <source>
        <dbReference type="EMBL" id="GCC31232.1"/>
    </source>
</evidence>
<reference evidence="5 6" key="1">
    <citation type="journal article" date="2018" name="Nat. Ecol. Evol.">
        <title>Shark genomes provide insights into elasmobranch evolution and the origin of vertebrates.</title>
        <authorList>
            <person name="Hara Y"/>
            <person name="Yamaguchi K"/>
            <person name="Onimaru K"/>
            <person name="Kadota M"/>
            <person name="Koyanagi M"/>
            <person name="Keeley SD"/>
            <person name="Tatsumi K"/>
            <person name="Tanaka K"/>
            <person name="Motone F"/>
            <person name="Kageyama Y"/>
            <person name="Nozu R"/>
            <person name="Adachi N"/>
            <person name="Nishimura O"/>
            <person name="Nakagawa R"/>
            <person name="Tanegashima C"/>
            <person name="Kiyatake I"/>
            <person name="Matsumoto R"/>
            <person name="Murakumo K"/>
            <person name="Nishida K"/>
            <person name="Terakita A"/>
            <person name="Kuratani S"/>
            <person name="Sato K"/>
            <person name="Hyodo S Kuraku.S."/>
        </authorList>
    </citation>
    <scope>NUCLEOTIDE SEQUENCE [LARGE SCALE GENOMIC DNA]</scope>
</reference>
<dbReference type="InterPro" id="IPR047367">
    <property type="entry name" value="Tudor_AKAP1"/>
</dbReference>
<evidence type="ECO:0000256" key="3">
    <source>
        <dbReference type="SAM" id="Phobius"/>
    </source>
</evidence>
<name>A0A401SLG8_CHIPU</name>
<proteinExistence type="predicted"/>
<feature type="region of interest" description="Disordered" evidence="2">
    <location>
        <begin position="401"/>
        <end position="451"/>
    </location>
</feature>
<dbReference type="CDD" id="cd22395">
    <property type="entry name" value="KH-I_AKAP1"/>
    <property type="match status" value="1"/>
</dbReference>
<dbReference type="OMA" id="GHAQWIE"/>
<dbReference type="SUPFAM" id="SSF63748">
    <property type="entry name" value="Tudor/PWWP/MBT"/>
    <property type="match status" value="1"/>
</dbReference>
<dbReference type="GO" id="GO:0016020">
    <property type="term" value="C:membrane"/>
    <property type="evidence" value="ECO:0007669"/>
    <property type="project" value="TreeGrafter"/>
</dbReference>
<dbReference type="EMBL" id="BEZZ01000350">
    <property type="protein sequence ID" value="GCC31232.1"/>
    <property type="molecule type" value="Genomic_DNA"/>
</dbReference>
<dbReference type="SMART" id="SM00333">
    <property type="entry name" value="TUDOR"/>
    <property type="match status" value="1"/>
</dbReference>